<evidence type="ECO:0000256" key="2">
    <source>
        <dbReference type="ARBA" id="ARBA00022723"/>
    </source>
</evidence>
<dbReference type="VEuPathDB" id="VectorBase:GAUT017479"/>
<keyword evidence="6" id="KW-0805">Transcription regulation</keyword>
<keyword evidence="9" id="KW-0539">Nucleus</keyword>
<name>A0A1A9UVV8_GLOAU</name>
<dbReference type="FunFam" id="3.30.160.60:FF:000303">
    <property type="entry name" value="Zinc finger protein 41"/>
    <property type="match status" value="1"/>
</dbReference>
<evidence type="ECO:0000256" key="1">
    <source>
        <dbReference type="ARBA" id="ARBA00004123"/>
    </source>
</evidence>
<keyword evidence="14" id="KW-1185">Reference proteome</keyword>
<dbReference type="GO" id="GO:0010468">
    <property type="term" value="P:regulation of gene expression"/>
    <property type="evidence" value="ECO:0007669"/>
    <property type="project" value="TreeGrafter"/>
</dbReference>
<evidence type="ECO:0000313" key="14">
    <source>
        <dbReference type="Proteomes" id="UP000078200"/>
    </source>
</evidence>
<comment type="subcellular location">
    <subcellularLocation>
        <location evidence="1">Nucleus</location>
    </subcellularLocation>
</comment>
<evidence type="ECO:0000256" key="3">
    <source>
        <dbReference type="ARBA" id="ARBA00022737"/>
    </source>
</evidence>
<dbReference type="PROSITE" id="PS50157">
    <property type="entry name" value="ZINC_FINGER_C2H2_2"/>
    <property type="match status" value="4"/>
</dbReference>
<feature type="domain" description="C2H2-type" evidence="12">
    <location>
        <begin position="299"/>
        <end position="326"/>
    </location>
</feature>
<dbReference type="GO" id="GO:0005634">
    <property type="term" value="C:nucleus"/>
    <property type="evidence" value="ECO:0007669"/>
    <property type="project" value="UniProtKB-SubCell"/>
</dbReference>
<dbReference type="PROSITE" id="PS00028">
    <property type="entry name" value="ZINC_FINGER_C2H2_1"/>
    <property type="match status" value="3"/>
</dbReference>
<dbReference type="GO" id="GO:0008270">
    <property type="term" value="F:zinc ion binding"/>
    <property type="evidence" value="ECO:0007669"/>
    <property type="project" value="UniProtKB-KW"/>
</dbReference>
<keyword evidence="2" id="KW-0479">Metal-binding</keyword>
<dbReference type="SUPFAM" id="SSF57667">
    <property type="entry name" value="beta-beta-alpha zinc fingers"/>
    <property type="match status" value="3"/>
</dbReference>
<protein>
    <recommendedName>
        <fullName evidence="12">C2H2-type domain-containing protein</fullName>
    </recommendedName>
</protein>
<organism evidence="13 14">
    <name type="scientific">Glossina austeni</name>
    <name type="common">Savannah tsetse fly</name>
    <dbReference type="NCBI Taxonomy" id="7395"/>
    <lineage>
        <taxon>Eukaryota</taxon>
        <taxon>Metazoa</taxon>
        <taxon>Ecdysozoa</taxon>
        <taxon>Arthropoda</taxon>
        <taxon>Hexapoda</taxon>
        <taxon>Insecta</taxon>
        <taxon>Pterygota</taxon>
        <taxon>Neoptera</taxon>
        <taxon>Endopterygota</taxon>
        <taxon>Diptera</taxon>
        <taxon>Brachycera</taxon>
        <taxon>Muscomorpha</taxon>
        <taxon>Hippoboscoidea</taxon>
        <taxon>Glossinidae</taxon>
        <taxon>Glossina</taxon>
    </lineage>
</organism>
<evidence type="ECO:0000256" key="11">
    <source>
        <dbReference type="SAM" id="MobiDB-lite"/>
    </source>
</evidence>
<dbReference type="AlphaFoldDB" id="A0A1A9UVV8"/>
<dbReference type="Pfam" id="PF13894">
    <property type="entry name" value="zf-C2H2_4"/>
    <property type="match status" value="1"/>
</dbReference>
<keyword evidence="8" id="KW-0804">Transcription</keyword>
<sequence>MAEIQEIDLENLDSLIEYCPDINELEESNLIPKEISSKMNAKLSDESKTLLIFVCALCYRQYELEEDLHGHLLLYHHYEPMGAISTDKNLNTVNKIEDDEIVLKQKSEQSDVSVAKIDSELRPVPFKDFRLIIRSKMSIVCKSSSNCSYRFETTVQLELHLKCHTLEKDKFICFICSVDFNNWRRCSIHLWKSHQLEVDLLKCPICEYKAHNSVLVWRHMRVHKKWKPRILRSLKAVKERRRRTLQHTLAKSGDERSKSVAKKNRYYSEKICEICNRKFVNGKTLSKHIKTVHNKILPFICNICGKKSARKASLIIHMRQHTGEKPLQCKICKFGTRDPSVLHKHQLRHEKEGKFRCDICGYSCIQSSAYKRHMRLNHEEAFKRISCDLCNFMTISESKLDAHKEDHRKGLIVNNEDSMNASKPNNKNEISTDCFMPLESIDSLPHEPAVDTGGVTIPAPSEDSQFPTYLNN</sequence>
<dbReference type="GO" id="GO:1990837">
    <property type="term" value="F:sequence-specific double-stranded DNA binding"/>
    <property type="evidence" value="ECO:0007669"/>
    <property type="project" value="UniProtKB-ARBA"/>
</dbReference>
<keyword evidence="7" id="KW-0238">DNA-binding</keyword>
<evidence type="ECO:0000256" key="6">
    <source>
        <dbReference type="ARBA" id="ARBA00023015"/>
    </source>
</evidence>
<dbReference type="STRING" id="7395.A0A1A9UVV8"/>
<feature type="domain" description="C2H2-type" evidence="12">
    <location>
        <begin position="270"/>
        <end position="298"/>
    </location>
</feature>
<proteinExistence type="predicted"/>
<dbReference type="SMART" id="SM00355">
    <property type="entry name" value="ZnF_C2H2"/>
    <property type="match status" value="9"/>
</dbReference>
<dbReference type="PANTHER" id="PTHR16515:SF49">
    <property type="entry name" value="GASTRULA ZINC FINGER PROTEIN XLCGF49.1-LIKE-RELATED"/>
    <property type="match status" value="1"/>
</dbReference>
<evidence type="ECO:0000313" key="13">
    <source>
        <dbReference type="EnsemblMetazoa" id="GAUT017479-PA"/>
    </source>
</evidence>
<dbReference type="InterPro" id="IPR036236">
    <property type="entry name" value="Znf_C2H2_sf"/>
</dbReference>
<evidence type="ECO:0000256" key="9">
    <source>
        <dbReference type="ARBA" id="ARBA00023242"/>
    </source>
</evidence>
<dbReference type="InterPro" id="IPR013087">
    <property type="entry name" value="Znf_C2H2_type"/>
</dbReference>
<feature type="domain" description="C2H2-type" evidence="12">
    <location>
        <begin position="355"/>
        <end position="378"/>
    </location>
</feature>
<feature type="region of interest" description="Disordered" evidence="11">
    <location>
        <begin position="446"/>
        <end position="472"/>
    </location>
</feature>
<reference evidence="13" key="1">
    <citation type="submission" date="2020-05" db="UniProtKB">
        <authorList>
            <consortium name="EnsemblMetazoa"/>
        </authorList>
    </citation>
    <scope>IDENTIFICATION</scope>
    <source>
        <strain evidence="13">TTRI</strain>
    </source>
</reference>
<keyword evidence="5" id="KW-0862">Zinc</keyword>
<evidence type="ECO:0000256" key="8">
    <source>
        <dbReference type="ARBA" id="ARBA00023163"/>
    </source>
</evidence>
<dbReference type="EnsemblMetazoa" id="GAUT017479-RA">
    <property type="protein sequence ID" value="GAUT017479-PA"/>
    <property type="gene ID" value="GAUT017479"/>
</dbReference>
<dbReference type="FunFam" id="3.30.160.60:FF:000446">
    <property type="entry name" value="Zinc finger protein"/>
    <property type="match status" value="1"/>
</dbReference>
<keyword evidence="4 10" id="KW-0863">Zinc-finger</keyword>
<evidence type="ECO:0000256" key="10">
    <source>
        <dbReference type="PROSITE-ProRule" id="PRU00042"/>
    </source>
</evidence>
<dbReference type="Gene3D" id="3.30.160.60">
    <property type="entry name" value="Classic Zinc Finger"/>
    <property type="match status" value="5"/>
</dbReference>
<evidence type="ECO:0000256" key="4">
    <source>
        <dbReference type="ARBA" id="ARBA00022771"/>
    </source>
</evidence>
<feature type="compositionally biased region" description="Polar residues" evidence="11">
    <location>
        <begin position="462"/>
        <end position="472"/>
    </location>
</feature>
<dbReference type="InterPro" id="IPR050331">
    <property type="entry name" value="Zinc_finger"/>
</dbReference>
<evidence type="ECO:0000259" key="12">
    <source>
        <dbReference type="PROSITE" id="PS50157"/>
    </source>
</evidence>
<accession>A0A1A9UVV8</accession>
<feature type="domain" description="C2H2-type" evidence="12">
    <location>
        <begin position="139"/>
        <end position="169"/>
    </location>
</feature>
<evidence type="ECO:0000256" key="7">
    <source>
        <dbReference type="ARBA" id="ARBA00023125"/>
    </source>
</evidence>
<keyword evidence="3" id="KW-0677">Repeat</keyword>
<dbReference type="PANTHER" id="PTHR16515">
    <property type="entry name" value="PR DOMAIN ZINC FINGER PROTEIN"/>
    <property type="match status" value="1"/>
</dbReference>
<dbReference type="Proteomes" id="UP000078200">
    <property type="component" value="Unassembled WGS sequence"/>
</dbReference>
<dbReference type="Pfam" id="PF00096">
    <property type="entry name" value="zf-C2H2"/>
    <property type="match status" value="2"/>
</dbReference>
<evidence type="ECO:0000256" key="5">
    <source>
        <dbReference type="ARBA" id="ARBA00022833"/>
    </source>
</evidence>